<comment type="caution">
    <text evidence="5">The sequence shown here is derived from an EMBL/GenBank/DDBJ whole genome shotgun (WGS) entry which is preliminary data.</text>
</comment>
<dbReference type="InterPro" id="IPR036282">
    <property type="entry name" value="Glutathione-S-Trfase_C_sf"/>
</dbReference>
<name>A0AA38XAK3_9EURO</name>
<dbReference type="PROSITE" id="PS50404">
    <property type="entry name" value="GST_NTER"/>
    <property type="match status" value="1"/>
</dbReference>
<dbReference type="Proteomes" id="UP001172673">
    <property type="component" value="Unassembled WGS sequence"/>
</dbReference>
<dbReference type="PROSITE" id="PS50405">
    <property type="entry name" value="GST_CTER"/>
    <property type="match status" value="1"/>
</dbReference>
<organism evidence="5 6">
    <name type="scientific">Cladophialophora chaetospira</name>
    <dbReference type="NCBI Taxonomy" id="386627"/>
    <lineage>
        <taxon>Eukaryota</taxon>
        <taxon>Fungi</taxon>
        <taxon>Dikarya</taxon>
        <taxon>Ascomycota</taxon>
        <taxon>Pezizomycotina</taxon>
        <taxon>Eurotiomycetes</taxon>
        <taxon>Chaetothyriomycetidae</taxon>
        <taxon>Chaetothyriales</taxon>
        <taxon>Herpotrichiellaceae</taxon>
        <taxon>Cladophialophora</taxon>
    </lineage>
</organism>
<evidence type="ECO:0008006" key="7">
    <source>
        <dbReference type="Google" id="ProtNLM"/>
    </source>
</evidence>
<evidence type="ECO:0000259" key="4">
    <source>
        <dbReference type="PROSITE" id="PS50405"/>
    </source>
</evidence>
<dbReference type="PANTHER" id="PTHR44051">
    <property type="entry name" value="GLUTATHIONE S-TRANSFERASE-RELATED"/>
    <property type="match status" value="1"/>
</dbReference>
<protein>
    <recommendedName>
        <fullName evidence="7">Glutathione S-transferase</fullName>
    </recommendedName>
</protein>
<evidence type="ECO:0000259" key="3">
    <source>
        <dbReference type="PROSITE" id="PS50404"/>
    </source>
</evidence>
<proteinExistence type="inferred from homology"/>
<gene>
    <name evidence="5" type="ORF">H2200_005938</name>
</gene>
<feature type="domain" description="GST N-terminal" evidence="3">
    <location>
        <begin position="3"/>
        <end position="89"/>
    </location>
</feature>
<dbReference type="EMBL" id="JAPDRK010000008">
    <property type="protein sequence ID" value="KAJ9609610.1"/>
    <property type="molecule type" value="Genomic_DNA"/>
</dbReference>
<evidence type="ECO:0000256" key="2">
    <source>
        <dbReference type="SAM" id="MobiDB-lite"/>
    </source>
</evidence>
<evidence type="ECO:0000313" key="5">
    <source>
        <dbReference type="EMBL" id="KAJ9609610.1"/>
    </source>
</evidence>
<dbReference type="Pfam" id="PF13409">
    <property type="entry name" value="GST_N_2"/>
    <property type="match status" value="1"/>
</dbReference>
<comment type="similarity">
    <text evidence="1">Belongs to the GST superfamily.</text>
</comment>
<dbReference type="InterPro" id="IPR040079">
    <property type="entry name" value="Glutathione_S-Trfase"/>
</dbReference>
<dbReference type="PANTHER" id="PTHR44051:SF14">
    <property type="entry name" value="GLUTATHIONE S-TRANSFERASE II"/>
    <property type="match status" value="1"/>
</dbReference>
<feature type="region of interest" description="Disordered" evidence="2">
    <location>
        <begin position="218"/>
        <end position="238"/>
    </location>
</feature>
<dbReference type="Pfam" id="PF00043">
    <property type="entry name" value="GST_C"/>
    <property type="match status" value="1"/>
</dbReference>
<dbReference type="InterPro" id="IPR036249">
    <property type="entry name" value="Thioredoxin-like_sf"/>
</dbReference>
<dbReference type="SFLD" id="SFLDG00358">
    <property type="entry name" value="Main_(cytGST)"/>
    <property type="match status" value="1"/>
</dbReference>
<dbReference type="Gene3D" id="1.20.1050.130">
    <property type="match status" value="1"/>
</dbReference>
<sequence length="238" mass="26919">MSKALLLHAHSSSPNPIKVSIALQYLQVPYDVQVWEFGNDPKNGIEGPAFSKLTPVGRLPVLEDPNTGVTIWESGAIISYLKRQYDPQKILGPKDASLQSAADIEMWELLLLTAIGPMTGQMAWFKFYEPPPTNEPAIARYKGQVHRYYDVLERQLAKSGGQSILAGGITSVDVHCEPWLQRPQFIGISLERYPNIRHWLKVMSEQKAFQDGYQKVKDATQRPDRFSEDRGVNPWKEV</sequence>
<dbReference type="InterPro" id="IPR004045">
    <property type="entry name" value="Glutathione_S-Trfase_N"/>
</dbReference>
<dbReference type="SUPFAM" id="SSF52833">
    <property type="entry name" value="Thioredoxin-like"/>
    <property type="match status" value="1"/>
</dbReference>
<reference evidence="5" key="1">
    <citation type="submission" date="2022-10" db="EMBL/GenBank/DDBJ databases">
        <title>Culturing micro-colonial fungi from biological soil crusts in the Mojave desert and describing Neophaeococcomyces mojavensis, and introducing the new genera and species Taxawa tesnikishii.</title>
        <authorList>
            <person name="Kurbessoian T."/>
            <person name="Stajich J.E."/>
        </authorList>
    </citation>
    <scope>NUCLEOTIDE SEQUENCE</scope>
    <source>
        <strain evidence="5">TK_41</strain>
    </source>
</reference>
<dbReference type="InterPro" id="IPR004046">
    <property type="entry name" value="GST_C"/>
</dbReference>
<feature type="domain" description="GST C-terminal" evidence="4">
    <location>
        <begin position="97"/>
        <end position="227"/>
    </location>
</feature>
<dbReference type="AlphaFoldDB" id="A0AA38XAK3"/>
<keyword evidence="6" id="KW-1185">Reference proteome</keyword>
<dbReference type="SUPFAM" id="SSF47616">
    <property type="entry name" value="GST C-terminal domain-like"/>
    <property type="match status" value="1"/>
</dbReference>
<dbReference type="InterPro" id="IPR010987">
    <property type="entry name" value="Glutathione-S-Trfase_C-like"/>
</dbReference>
<evidence type="ECO:0000256" key="1">
    <source>
        <dbReference type="ARBA" id="ARBA00007409"/>
    </source>
</evidence>
<dbReference type="SFLD" id="SFLDS00019">
    <property type="entry name" value="Glutathione_Transferase_(cytos"/>
    <property type="match status" value="1"/>
</dbReference>
<evidence type="ECO:0000313" key="6">
    <source>
        <dbReference type="Proteomes" id="UP001172673"/>
    </source>
</evidence>
<accession>A0AA38XAK3</accession>